<dbReference type="Proteomes" id="UP000500970">
    <property type="component" value="Chromosome"/>
</dbReference>
<evidence type="ECO:0000313" key="3">
    <source>
        <dbReference type="EMBL" id="QKH38278.1"/>
    </source>
</evidence>
<keyword evidence="4" id="KW-1185">Reference proteome</keyword>
<proteinExistence type="predicted"/>
<feature type="compositionally biased region" description="Polar residues" evidence="1">
    <location>
        <begin position="1"/>
        <end position="13"/>
    </location>
</feature>
<sequence>MPSKNILTSNTGSVPAGQDHPAPGNLPPAEGPRGRWADALQRYRVIPIRLRGKPVTANSMVAVGAAGLAMAGYGFFNLASSLWWSVLMIPSFLGLIAGLDLKRKRYARVAQTFNLEANQAGEVFYTEIGGQCPACDGELKLKDLGFKKHKETMVLCALDPNHKWKFDPNLLGDL</sequence>
<keyword evidence="2" id="KW-0812">Transmembrane</keyword>
<dbReference type="RefSeq" id="WP_173147460.1">
    <property type="nucleotide sequence ID" value="NZ_CP053985.1"/>
</dbReference>
<keyword evidence="2" id="KW-0472">Membrane</keyword>
<evidence type="ECO:0000313" key="4">
    <source>
        <dbReference type="Proteomes" id="UP000500970"/>
    </source>
</evidence>
<feature type="transmembrane region" description="Helical" evidence="2">
    <location>
        <begin position="55"/>
        <end position="76"/>
    </location>
</feature>
<accession>A0A7D4I369</accession>
<evidence type="ECO:0000256" key="2">
    <source>
        <dbReference type="SAM" id="Phobius"/>
    </source>
</evidence>
<protein>
    <submittedName>
        <fullName evidence="3">Uncharacterized protein</fullName>
    </submittedName>
</protein>
<dbReference type="AlphaFoldDB" id="A0A7D4I369"/>
<dbReference type="EMBL" id="CP053985">
    <property type="protein sequence ID" value="QKH38278.1"/>
    <property type="molecule type" value="Genomic_DNA"/>
</dbReference>
<feature type="transmembrane region" description="Helical" evidence="2">
    <location>
        <begin position="82"/>
        <end position="101"/>
    </location>
</feature>
<gene>
    <name evidence="3" type="ORF">FOC84_26415</name>
</gene>
<dbReference type="KEGG" id="apes:FOC84_26415"/>
<evidence type="ECO:0000256" key="1">
    <source>
        <dbReference type="SAM" id="MobiDB-lite"/>
    </source>
</evidence>
<keyword evidence="2" id="KW-1133">Transmembrane helix</keyword>
<reference evidence="3 4" key="1">
    <citation type="submission" date="2020-05" db="EMBL/GenBank/DDBJ databases">
        <title>FDA dAtabase for Regulatory Grade micrObial Sequences (FDA-ARGOS): Supporting development and validation of Infectious Disease Dx tests.</title>
        <authorList>
            <person name="Sproer C."/>
            <person name="Gronow S."/>
            <person name="Severitt S."/>
            <person name="Schroder I."/>
            <person name="Tallon L."/>
            <person name="Sadzewicz L."/>
            <person name="Zhao X."/>
            <person name="Vavikolanu K."/>
            <person name="Mehta A."/>
            <person name="Aluvathingal J."/>
            <person name="Nadendla S."/>
            <person name="Myers T."/>
            <person name="Yan Y."/>
            <person name="Sichtig H."/>
        </authorList>
    </citation>
    <scope>NUCLEOTIDE SEQUENCE [LARGE SCALE GENOMIC DNA]</scope>
    <source>
        <strain evidence="3 4">FDAARGOS_790</strain>
    </source>
</reference>
<name>A0A7D4I369_9BURK</name>
<feature type="region of interest" description="Disordered" evidence="1">
    <location>
        <begin position="1"/>
        <end position="33"/>
    </location>
</feature>
<organism evidence="3 4">
    <name type="scientific">Achromobacter pestifer</name>
    <dbReference type="NCBI Taxonomy" id="1353889"/>
    <lineage>
        <taxon>Bacteria</taxon>
        <taxon>Pseudomonadati</taxon>
        <taxon>Pseudomonadota</taxon>
        <taxon>Betaproteobacteria</taxon>
        <taxon>Burkholderiales</taxon>
        <taxon>Alcaligenaceae</taxon>
        <taxon>Achromobacter</taxon>
    </lineage>
</organism>